<reference evidence="3" key="1">
    <citation type="submission" date="2023-11" db="EMBL/GenBank/DDBJ databases">
        <authorList>
            <person name="De Vega J J."/>
            <person name="De Vega J J."/>
        </authorList>
    </citation>
    <scope>NUCLEOTIDE SEQUENCE</scope>
</reference>
<sequence length="191" mass="20360">SNSGRMRKPQVSDEVVDDWEDDEDLEDVACSPEQEGEEDQRRADKRSPQGAQGSGEDSNRWLWDDANNRAPPAPMPTVILSSRSSSSSSTPPPAAFQPQMKILKRPMPAVVTPQPPPAAPQSSFKAREAAYHAARERIFGSPDPSGGASASSPAANNITRNPHGPSPSNSSDGFKSRGRGAPRAKEPPPIA</sequence>
<evidence type="ECO:0000313" key="4">
    <source>
        <dbReference type="Proteomes" id="UP001295794"/>
    </source>
</evidence>
<proteinExistence type="predicted"/>
<organism evidence="3 4">
    <name type="scientific">Mycena citricolor</name>
    <dbReference type="NCBI Taxonomy" id="2018698"/>
    <lineage>
        <taxon>Eukaryota</taxon>
        <taxon>Fungi</taxon>
        <taxon>Dikarya</taxon>
        <taxon>Basidiomycota</taxon>
        <taxon>Agaricomycotina</taxon>
        <taxon>Agaricomycetes</taxon>
        <taxon>Agaricomycetidae</taxon>
        <taxon>Agaricales</taxon>
        <taxon>Marasmiineae</taxon>
        <taxon>Mycenaceae</taxon>
        <taxon>Mycena</taxon>
    </lineage>
</organism>
<gene>
    <name evidence="3" type="ORF">MYCIT1_LOCUS11062</name>
</gene>
<dbReference type="AlphaFoldDB" id="A0AAD2H2J8"/>
<feature type="compositionally biased region" description="Basic and acidic residues" evidence="1">
    <location>
        <begin position="125"/>
        <end position="138"/>
    </location>
</feature>
<feature type="domain" description="SUZ" evidence="2">
    <location>
        <begin position="74"/>
        <end position="143"/>
    </location>
</feature>
<feature type="compositionally biased region" description="Acidic residues" evidence="1">
    <location>
        <begin position="14"/>
        <end position="27"/>
    </location>
</feature>
<name>A0AAD2H2J8_9AGAR</name>
<feature type="region of interest" description="Disordered" evidence="1">
    <location>
        <begin position="1"/>
        <end position="191"/>
    </location>
</feature>
<keyword evidence="4" id="KW-1185">Reference proteome</keyword>
<dbReference type="EMBL" id="CAVNYO010000137">
    <property type="protein sequence ID" value="CAK5268051.1"/>
    <property type="molecule type" value="Genomic_DNA"/>
</dbReference>
<protein>
    <recommendedName>
        <fullName evidence="2">SUZ domain-containing protein</fullName>
    </recommendedName>
</protein>
<accession>A0AAD2H2J8</accession>
<feature type="compositionally biased region" description="Polar residues" evidence="1">
    <location>
        <begin position="156"/>
        <end position="173"/>
    </location>
</feature>
<evidence type="ECO:0000256" key="1">
    <source>
        <dbReference type="SAM" id="MobiDB-lite"/>
    </source>
</evidence>
<dbReference type="InterPro" id="IPR039228">
    <property type="entry name" value="SZRD1"/>
</dbReference>
<dbReference type="InterPro" id="IPR024771">
    <property type="entry name" value="SUZ"/>
</dbReference>
<feature type="non-terminal residue" evidence="3">
    <location>
        <position position="1"/>
    </location>
</feature>
<evidence type="ECO:0000313" key="3">
    <source>
        <dbReference type="EMBL" id="CAK5268051.1"/>
    </source>
</evidence>
<evidence type="ECO:0000259" key="2">
    <source>
        <dbReference type="PROSITE" id="PS51673"/>
    </source>
</evidence>
<dbReference type="PROSITE" id="PS51673">
    <property type="entry name" value="SUZ"/>
    <property type="match status" value="1"/>
</dbReference>
<dbReference type="Pfam" id="PF12752">
    <property type="entry name" value="SUZ"/>
    <property type="match status" value="1"/>
</dbReference>
<comment type="caution">
    <text evidence="3">The sequence shown here is derived from an EMBL/GenBank/DDBJ whole genome shotgun (WGS) entry which is preliminary data.</text>
</comment>
<feature type="compositionally biased region" description="Basic and acidic residues" evidence="1">
    <location>
        <begin position="57"/>
        <end position="67"/>
    </location>
</feature>
<feature type="compositionally biased region" description="Low complexity" evidence="1">
    <location>
        <begin position="140"/>
        <end position="155"/>
    </location>
</feature>
<dbReference type="PANTHER" id="PTHR31796">
    <property type="entry name" value="SUZ DOMAIN-CONTAINING PROTEIN 1"/>
    <property type="match status" value="1"/>
</dbReference>
<dbReference type="PANTHER" id="PTHR31796:SF2">
    <property type="entry name" value="SUZ DOMAIN-CONTAINING PROTEIN 1"/>
    <property type="match status" value="1"/>
</dbReference>
<dbReference type="Proteomes" id="UP001295794">
    <property type="component" value="Unassembled WGS sequence"/>
</dbReference>